<evidence type="ECO:0000313" key="2">
    <source>
        <dbReference type="Proteomes" id="UP000322294"/>
    </source>
</evidence>
<dbReference type="Proteomes" id="UP000322294">
    <property type="component" value="Unassembled WGS sequence"/>
</dbReference>
<dbReference type="Pfam" id="PF04463">
    <property type="entry name" value="2-thiour_desulf"/>
    <property type="match status" value="1"/>
</dbReference>
<name>A0A5S5AH77_9FIRM</name>
<organism evidence="1 2">
    <name type="scientific">Thermosediminibacter litoriperuensis</name>
    <dbReference type="NCBI Taxonomy" id="291989"/>
    <lineage>
        <taxon>Bacteria</taxon>
        <taxon>Bacillati</taxon>
        <taxon>Bacillota</taxon>
        <taxon>Clostridia</taxon>
        <taxon>Thermosediminibacterales</taxon>
        <taxon>Thermosediminibacteraceae</taxon>
        <taxon>Thermosediminibacter</taxon>
    </lineage>
</organism>
<sequence>MIYIISACLAGFNTRYDGENSFHEVFEELVRKGEAIPFCPEQAGGLPTPRMPSEIIGKDGFEVIEGKARVLTRDGKDVTEKFLKGAREALKLANLTGAEAAILKSKSPSCGCKNIYDGNFCGVLKEGLGVTAAYLKSHGIQVIDSDDYLQRHH</sequence>
<dbReference type="EMBL" id="VNHO01000028">
    <property type="protein sequence ID" value="TYP49823.1"/>
    <property type="molecule type" value="Genomic_DNA"/>
</dbReference>
<evidence type="ECO:0000313" key="1">
    <source>
        <dbReference type="EMBL" id="TYP49823.1"/>
    </source>
</evidence>
<dbReference type="InterPro" id="IPR007553">
    <property type="entry name" value="2-thiour_desulf"/>
</dbReference>
<reference evidence="1 2" key="1">
    <citation type="submission" date="2019-07" db="EMBL/GenBank/DDBJ databases">
        <title>Genomic Encyclopedia of Type Strains, Phase I: the one thousand microbial genomes (KMG-I) project.</title>
        <authorList>
            <person name="Kyrpides N."/>
        </authorList>
    </citation>
    <scope>NUCLEOTIDE SEQUENCE [LARGE SCALE GENOMIC DNA]</scope>
    <source>
        <strain evidence="1 2">DSM 16647</strain>
    </source>
</reference>
<keyword evidence="2" id="KW-1185">Reference proteome</keyword>
<gene>
    <name evidence="1" type="ORF">LZ11_02100</name>
</gene>
<proteinExistence type="predicted"/>
<dbReference type="RefSeq" id="WP_222927243.1">
    <property type="nucleotide sequence ID" value="NZ_VNHO01000028.1"/>
</dbReference>
<dbReference type="PANTHER" id="PTHR30087:SF1">
    <property type="entry name" value="HYPOTHETICAL CYTOSOLIC PROTEIN"/>
    <property type="match status" value="1"/>
</dbReference>
<dbReference type="AlphaFoldDB" id="A0A5S5AH77"/>
<protein>
    <submittedName>
        <fullName evidence="1">Uncharacterized protein YbbK (DUF523 family)</fullName>
    </submittedName>
</protein>
<accession>A0A5S5AH77</accession>
<comment type="caution">
    <text evidence="1">The sequence shown here is derived from an EMBL/GenBank/DDBJ whole genome shotgun (WGS) entry which is preliminary data.</text>
</comment>
<dbReference type="PANTHER" id="PTHR30087">
    <property type="entry name" value="INNER MEMBRANE PROTEIN"/>
    <property type="match status" value="1"/>
</dbReference>